<evidence type="ECO:0000313" key="3">
    <source>
        <dbReference type="EMBL" id="CAL1271693.1"/>
    </source>
</evidence>
<proteinExistence type="predicted"/>
<feature type="compositionally biased region" description="Basic and acidic residues" evidence="1">
    <location>
        <begin position="216"/>
        <end position="236"/>
    </location>
</feature>
<accession>A0AAV1ZJJ9</accession>
<dbReference type="Proteomes" id="UP001497382">
    <property type="component" value="Unassembled WGS sequence"/>
</dbReference>
<evidence type="ECO:0000313" key="4">
    <source>
        <dbReference type="Proteomes" id="UP001497382"/>
    </source>
</evidence>
<feature type="compositionally biased region" description="Acidic residues" evidence="1">
    <location>
        <begin position="205"/>
        <end position="215"/>
    </location>
</feature>
<feature type="signal peptide" evidence="2">
    <location>
        <begin position="1"/>
        <end position="25"/>
    </location>
</feature>
<keyword evidence="4" id="KW-1185">Reference proteome</keyword>
<keyword evidence="2" id="KW-0732">Signal</keyword>
<evidence type="ECO:0000256" key="2">
    <source>
        <dbReference type="SAM" id="SignalP"/>
    </source>
</evidence>
<gene>
    <name evidence="3" type="ORF">LARSCL_LOCUS5960</name>
</gene>
<feature type="region of interest" description="Disordered" evidence="1">
    <location>
        <begin position="198"/>
        <end position="236"/>
    </location>
</feature>
<comment type="caution">
    <text evidence="3">The sequence shown here is derived from an EMBL/GenBank/DDBJ whole genome shotgun (WGS) entry which is preliminary data.</text>
</comment>
<dbReference type="EMBL" id="CAXIEN010000055">
    <property type="protein sequence ID" value="CAL1271693.1"/>
    <property type="molecule type" value="Genomic_DNA"/>
</dbReference>
<name>A0AAV1ZJJ9_9ARAC</name>
<protein>
    <submittedName>
        <fullName evidence="3">Uncharacterized protein</fullName>
    </submittedName>
</protein>
<feature type="chain" id="PRO_5043987807" evidence="2">
    <location>
        <begin position="26"/>
        <end position="333"/>
    </location>
</feature>
<sequence length="333" mass="38105">MKHVLRKMKILVVAVLFLATGLINCDTSQTIKGVHKHSFLIYTESRNKNDNAWPSKGLSSFGLDNAWPSKGLSSFGLDNAEWPNSEYGDTKWSFTESDDAKQLNKDSDGWKWADKGYRPLEWSDMDSLNLNKQGVQTGNIRKPGQNLKQSELDDVRKMILVIDNDRPGTSSNKMSGNKNQRPIIDSEDMKKILIGVENLPHENDESGEEDEEIEEGSDHQRNTNTHGQEEKNKEQHITVRNIKTKPVMGSPQLCPEDVMYLEHMLGMRPMKYKFIEMGTFGKEQNRRSRKLIPVSGIKSSDTRNIRSRSKIRVTRRPLMQKLRSLSIFRNNGD</sequence>
<organism evidence="3 4">
    <name type="scientific">Larinioides sclopetarius</name>
    <dbReference type="NCBI Taxonomy" id="280406"/>
    <lineage>
        <taxon>Eukaryota</taxon>
        <taxon>Metazoa</taxon>
        <taxon>Ecdysozoa</taxon>
        <taxon>Arthropoda</taxon>
        <taxon>Chelicerata</taxon>
        <taxon>Arachnida</taxon>
        <taxon>Araneae</taxon>
        <taxon>Araneomorphae</taxon>
        <taxon>Entelegynae</taxon>
        <taxon>Araneoidea</taxon>
        <taxon>Araneidae</taxon>
        <taxon>Larinioides</taxon>
    </lineage>
</organism>
<evidence type="ECO:0000256" key="1">
    <source>
        <dbReference type="SAM" id="MobiDB-lite"/>
    </source>
</evidence>
<reference evidence="3 4" key="1">
    <citation type="submission" date="2024-04" db="EMBL/GenBank/DDBJ databases">
        <authorList>
            <person name="Rising A."/>
            <person name="Reimegard J."/>
            <person name="Sonavane S."/>
            <person name="Akerstrom W."/>
            <person name="Nylinder S."/>
            <person name="Hedman E."/>
            <person name="Kallberg Y."/>
        </authorList>
    </citation>
    <scope>NUCLEOTIDE SEQUENCE [LARGE SCALE GENOMIC DNA]</scope>
</reference>
<dbReference type="AlphaFoldDB" id="A0AAV1ZJJ9"/>